<evidence type="ECO:0000256" key="7">
    <source>
        <dbReference type="PIRSR" id="PIRSR621190-2"/>
    </source>
</evidence>
<proteinExistence type="inferred from homology"/>
<feature type="binding site" evidence="7">
    <location>
        <position position="179"/>
    </location>
    <ligand>
        <name>Zn(2+)</name>
        <dbReference type="ChEBI" id="CHEBI:29105"/>
        <label>1</label>
    </ligand>
</feature>
<keyword evidence="3 7" id="KW-0479">Metal-binding</keyword>
<dbReference type="OrthoDB" id="406838at2759"/>
<feature type="binding site" evidence="7">
    <location>
        <position position="186"/>
    </location>
    <ligand>
        <name>Ca(2+)</name>
        <dbReference type="ChEBI" id="CHEBI:29108"/>
        <label>3</label>
    </ligand>
</feature>
<dbReference type="PANTHER" id="PTHR10201:SF310">
    <property type="entry name" value="MMP-LIKE PROTEIN"/>
    <property type="match status" value="1"/>
</dbReference>
<accession>A0A0V1I2I0</accession>
<dbReference type="GO" id="GO:0030198">
    <property type="term" value="P:extracellular matrix organization"/>
    <property type="evidence" value="ECO:0007669"/>
    <property type="project" value="TreeGrafter"/>
</dbReference>
<keyword evidence="2" id="KW-0645">Protease</keyword>
<dbReference type="PANTHER" id="PTHR10201">
    <property type="entry name" value="MATRIX METALLOPROTEINASE"/>
    <property type="match status" value="1"/>
</dbReference>
<feature type="binding site" evidence="7">
    <location>
        <position position="245"/>
    </location>
    <ligand>
        <name>Zn(2+)</name>
        <dbReference type="ChEBI" id="CHEBI:29105"/>
        <label>2</label>
        <note>catalytic</note>
    </ligand>
</feature>
<dbReference type="GO" id="GO:0004222">
    <property type="term" value="F:metalloendopeptidase activity"/>
    <property type="evidence" value="ECO:0007669"/>
    <property type="project" value="InterPro"/>
</dbReference>
<feature type="chain" id="PRO_5006879625" evidence="8">
    <location>
        <begin position="24"/>
        <end position="334"/>
    </location>
</feature>
<feature type="binding site" evidence="7">
    <location>
        <position position="227"/>
    </location>
    <ligand>
        <name>Zn(2+)</name>
        <dbReference type="ChEBI" id="CHEBI:29105"/>
        <label>2</label>
        <note>catalytic</note>
    </ligand>
</feature>
<gene>
    <name evidence="10" type="primary">MMP20</name>
    <name evidence="10" type="ORF">T11_9879</name>
</gene>
<feature type="binding site" evidence="7">
    <location>
        <position position="204"/>
    </location>
    <ligand>
        <name>Zn(2+)</name>
        <dbReference type="ChEBI" id="CHEBI:29105"/>
        <label>1</label>
    </ligand>
</feature>
<dbReference type="Gene3D" id="3.40.390.10">
    <property type="entry name" value="Collagenase (Catalytic Domain)"/>
    <property type="match status" value="1"/>
</dbReference>
<comment type="cofactor">
    <cofactor evidence="7">
        <name>Ca(2+)</name>
        <dbReference type="ChEBI" id="CHEBI:29108"/>
    </cofactor>
    <text evidence="7">Can bind about 5 Ca(2+) ions per subunit.</text>
</comment>
<dbReference type="InterPro" id="IPR021190">
    <property type="entry name" value="Pept_M10A"/>
</dbReference>
<dbReference type="InterPro" id="IPR001818">
    <property type="entry name" value="Pept_M10_metallopeptidase"/>
</dbReference>
<feature type="binding site" evidence="7">
    <location>
        <position position="181"/>
    </location>
    <ligand>
        <name>Zn(2+)</name>
        <dbReference type="ChEBI" id="CHEBI:29105"/>
        <label>1</label>
    </ligand>
</feature>
<feature type="domain" description="Peptidase metallopeptidase" evidence="9">
    <location>
        <begin position="109"/>
        <end position="272"/>
    </location>
</feature>
<comment type="similarity">
    <text evidence="1">Belongs to the peptidase M10A family.</text>
</comment>
<evidence type="ECO:0000256" key="6">
    <source>
        <dbReference type="PIRSR" id="PIRSR621190-1"/>
    </source>
</evidence>
<dbReference type="SMART" id="SM00235">
    <property type="entry name" value="ZnMc"/>
    <property type="match status" value="1"/>
</dbReference>
<feature type="signal peptide" evidence="8">
    <location>
        <begin position="1"/>
        <end position="23"/>
    </location>
</feature>
<comment type="cofactor">
    <cofactor evidence="7">
        <name>Zn(2+)</name>
        <dbReference type="ChEBI" id="CHEBI:29105"/>
    </cofactor>
    <text evidence="7">Binds 2 Zn(2+) ions per subunit.</text>
</comment>
<dbReference type="InterPro" id="IPR024079">
    <property type="entry name" value="MetalloPept_cat_dom_sf"/>
</dbReference>
<dbReference type="AlphaFoldDB" id="A0A0V1I2I0"/>
<feature type="binding site" evidence="7">
    <location>
        <position position="187"/>
    </location>
    <ligand>
        <name>Ca(2+)</name>
        <dbReference type="ChEBI" id="CHEBI:29108"/>
        <label>3</label>
    </ligand>
</feature>
<evidence type="ECO:0000256" key="5">
    <source>
        <dbReference type="ARBA" id="ARBA00022833"/>
    </source>
</evidence>
<keyword evidence="7" id="KW-0106">Calcium</keyword>
<dbReference type="Proteomes" id="UP000055024">
    <property type="component" value="Unassembled WGS sequence"/>
</dbReference>
<dbReference type="CDD" id="cd04278">
    <property type="entry name" value="ZnMc_MMP"/>
    <property type="match status" value="1"/>
</dbReference>
<evidence type="ECO:0000256" key="2">
    <source>
        <dbReference type="ARBA" id="ARBA00022670"/>
    </source>
</evidence>
<feature type="binding site" evidence="7">
    <location>
        <position position="209"/>
    </location>
    <ligand>
        <name>Ca(2+)</name>
        <dbReference type="ChEBI" id="CHEBI:29108"/>
        <label>3</label>
    </ligand>
</feature>
<protein>
    <submittedName>
        <fullName evidence="10">Matrix metalloproteinase-20</fullName>
    </submittedName>
</protein>
<reference evidence="10 11" key="1">
    <citation type="submission" date="2015-01" db="EMBL/GenBank/DDBJ databases">
        <title>Evolution of Trichinella species and genotypes.</title>
        <authorList>
            <person name="Korhonen P.K."/>
            <person name="Edoardo P."/>
            <person name="Giuseppe L.R."/>
            <person name="Gasser R.B."/>
        </authorList>
    </citation>
    <scope>NUCLEOTIDE SEQUENCE [LARGE SCALE GENOMIC DNA]</scope>
    <source>
        <strain evidence="10">ISS1029</strain>
    </source>
</reference>
<feature type="active site" evidence="6">
    <location>
        <position position="228"/>
    </location>
</feature>
<dbReference type="GO" id="GO:0008270">
    <property type="term" value="F:zinc ion binding"/>
    <property type="evidence" value="ECO:0007669"/>
    <property type="project" value="InterPro"/>
</dbReference>
<evidence type="ECO:0000259" key="9">
    <source>
        <dbReference type="SMART" id="SM00235"/>
    </source>
</evidence>
<keyword evidence="5 7" id="KW-0862">Zinc</keyword>
<keyword evidence="4" id="KW-0378">Hydrolase</keyword>
<feature type="binding site" evidence="7">
    <location>
        <position position="194"/>
    </location>
    <ligand>
        <name>Zn(2+)</name>
        <dbReference type="ChEBI" id="CHEBI:29105"/>
        <label>1</label>
    </ligand>
</feature>
<feature type="binding site" evidence="7">
    <location>
        <position position="206"/>
    </location>
    <ligand>
        <name>Ca(2+)</name>
        <dbReference type="ChEBI" id="CHEBI:29108"/>
        <label>3</label>
    </ligand>
</feature>
<feature type="binding site" description="in inhibited form" evidence="7">
    <location>
        <position position="91"/>
    </location>
    <ligand>
        <name>Zn(2+)</name>
        <dbReference type="ChEBI" id="CHEBI:29105"/>
        <label>2</label>
        <note>catalytic</note>
    </ligand>
</feature>
<name>A0A0V1I2I0_9BILA</name>
<evidence type="ECO:0000256" key="8">
    <source>
        <dbReference type="SAM" id="SignalP"/>
    </source>
</evidence>
<feature type="binding site" evidence="7">
    <location>
        <position position="209"/>
    </location>
    <ligand>
        <name>Ca(2+)</name>
        <dbReference type="ChEBI" id="CHEBI:29108"/>
        <label>1</label>
    </ligand>
</feature>
<dbReference type="Pfam" id="PF00413">
    <property type="entry name" value="Peptidase_M10"/>
    <property type="match status" value="1"/>
</dbReference>
<evidence type="ECO:0000313" key="10">
    <source>
        <dbReference type="EMBL" id="KRZ17004.1"/>
    </source>
</evidence>
<organism evidence="10 11">
    <name type="scientific">Trichinella zimbabwensis</name>
    <dbReference type="NCBI Taxonomy" id="268475"/>
    <lineage>
        <taxon>Eukaryota</taxon>
        <taxon>Metazoa</taxon>
        <taxon>Ecdysozoa</taxon>
        <taxon>Nematoda</taxon>
        <taxon>Enoplea</taxon>
        <taxon>Dorylaimia</taxon>
        <taxon>Trichinellida</taxon>
        <taxon>Trichinellidae</taxon>
        <taxon>Trichinella</taxon>
    </lineage>
</organism>
<evidence type="ECO:0000256" key="3">
    <source>
        <dbReference type="ARBA" id="ARBA00022723"/>
    </source>
</evidence>
<comment type="caution">
    <text evidence="10">The sequence shown here is derived from an EMBL/GenBank/DDBJ whole genome shotgun (WGS) entry which is preliminary data.</text>
</comment>
<dbReference type="GO" id="GO:0031012">
    <property type="term" value="C:extracellular matrix"/>
    <property type="evidence" value="ECO:0007669"/>
    <property type="project" value="InterPro"/>
</dbReference>
<sequence>MLQRDWRLLWLFFCILFVVHALGAPIISSEQLHQKYNVDYLFKYKYLNEMPTINDIDQIITGLKKFQEDVGLPVTGEMTKQTRDLMDRPRCGMTDMNDKSRRTKRFVPHHSKWRKRTLIWRLDDPYELLTDYDRFVVRTTLHRAFNEWSEASQKALQFKENENSTGIAHINIFFAHGDHNDSLPFDGMAGVVAHGFYPTNGNLHFDAAEHWTLHMDNGINLFQTAVHEIGHLLGLEHSTDYNAVMFPINRPYDPMFRLGDDDIRGIRYLYAPWAWTACNILIDTWENLICIMLLRHCFFYLNVNLVERKAPDVHKVVELDENFVATIFHLHVFD</sequence>
<evidence type="ECO:0000256" key="1">
    <source>
        <dbReference type="ARBA" id="ARBA00010370"/>
    </source>
</evidence>
<keyword evidence="8" id="KW-0732">Signal</keyword>
<feature type="binding site" evidence="7">
    <location>
        <position position="131"/>
    </location>
    <ligand>
        <name>Ca(2+)</name>
        <dbReference type="ChEBI" id="CHEBI:29108"/>
        <label>1</label>
    </ligand>
</feature>
<dbReference type="InterPro" id="IPR006026">
    <property type="entry name" value="Peptidase_Metallo"/>
</dbReference>
<keyword evidence="11" id="KW-1185">Reference proteome</keyword>
<feature type="binding site" evidence="7">
    <location>
        <position position="231"/>
    </location>
    <ligand>
        <name>Zn(2+)</name>
        <dbReference type="ChEBI" id="CHEBI:29105"/>
        <label>2</label>
        <note>catalytic</note>
    </ligand>
</feature>
<dbReference type="EMBL" id="JYDP01000008">
    <property type="protein sequence ID" value="KRZ17004.1"/>
    <property type="molecule type" value="Genomic_DNA"/>
</dbReference>
<dbReference type="SUPFAM" id="SSF55486">
    <property type="entry name" value="Metalloproteases ('zincins'), catalytic domain"/>
    <property type="match status" value="1"/>
</dbReference>
<feature type="binding site" evidence="7">
    <location>
        <position position="237"/>
    </location>
    <ligand>
        <name>Zn(2+)</name>
        <dbReference type="ChEBI" id="CHEBI:29105"/>
        <label>2</label>
        <note>catalytic</note>
    </ligand>
</feature>
<dbReference type="GO" id="GO:0030574">
    <property type="term" value="P:collagen catabolic process"/>
    <property type="evidence" value="ECO:0007669"/>
    <property type="project" value="TreeGrafter"/>
</dbReference>
<evidence type="ECO:0000256" key="4">
    <source>
        <dbReference type="ARBA" id="ARBA00022801"/>
    </source>
</evidence>
<evidence type="ECO:0000313" key="11">
    <source>
        <dbReference type="Proteomes" id="UP000055024"/>
    </source>
</evidence>
<dbReference type="InterPro" id="IPR033739">
    <property type="entry name" value="M10A_MMP"/>
</dbReference>
<dbReference type="PRINTS" id="PR00138">
    <property type="entry name" value="MATRIXIN"/>
</dbReference>
<dbReference type="STRING" id="268475.A0A0V1I2I0"/>
<dbReference type="GO" id="GO:0006508">
    <property type="term" value="P:proteolysis"/>
    <property type="evidence" value="ECO:0007669"/>
    <property type="project" value="UniProtKB-KW"/>
</dbReference>